<sequence>MKKIKTGHPLSEREKASLTAYLNEIGKEVLLADEEECALAQQIKAGGKQAERAANKLVSANLRFVVAVAKQYTGEGMSIADLISEGNMALLKAAYHFDGARGLRFVGYAEPFVRKAMEQALNVQSGIISLPKNEKNAQEKENSRAFSVDAPLQNGKQVSLGSTLTDDSVARPDQQVLADSVKEELLQAMKILNEREQQVVASFYGINTPHLTFAEIGMRMGLKRERVRQIRKQAVRKLSRHTNSEMLRVYFA</sequence>
<dbReference type="Pfam" id="PF04545">
    <property type="entry name" value="Sigma70_r4"/>
    <property type="match status" value="1"/>
</dbReference>
<dbReference type="InterPro" id="IPR007630">
    <property type="entry name" value="RNA_pol_sigma70_r4"/>
</dbReference>
<dbReference type="Proteomes" id="UP000190065">
    <property type="component" value="Unassembled WGS sequence"/>
</dbReference>
<dbReference type="EMBL" id="FUXK01000017">
    <property type="protein sequence ID" value="SJZ94797.1"/>
    <property type="molecule type" value="Genomic_DNA"/>
</dbReference>
<dbReference type="Gene3D" id="1.10.601.10">
    <property type="entry name" value="RNA Polymerase Primary Sigma Factor"/>
    <property type="match status" value="1"/>
</dbReference>
<evidence type="ECO:0000256" key="2">
    <source>
        <dbReference type="ARBA" id="ARBA00023082"/>
    </source>
</evidence>
<dbReference type="AlphaFoldDB" id="A0A1T4PU92"/>
<proteinExistence type="predicted"/>
<dbReference type="InterPro" id="IPR013325">
    <property type="entry name" value="RNA_pol_sigma_r2"/>
</dbReference>
<keyword evidence="3" id="KW-0238">DNA-binding</keyword>
<dbReference type="NCBIfam" id="TIGR02937">
    <property type="entry name" value="sigma70-ECF"/>
    <property type="match status" value="1"/>
</dbReference>
<evidence type="ECO:0000256" key="4">
    <source>
        <dbReference type="ARBA" id="ARBA00023163"/>
    </source>
</evidence>
<dbReference type="STRING" id="28136.SAMN02745202_01549"/>
<dbReference type="Pfam" id="PF00140">
    <property type="entry name" value="Sigma70_r1_2"/>
    <property type="match status" value="1"/>
</dbReference>
<evidence type="ECO:0000259" key="5">
    <source>
        <dbReference type="Pfam" id="PF00140"/>
    </source>
</evidence>
<evidence type="ECO:0000313" key="8">
    <source>
        <dbReference type="EMBL" id="SJZ94797.1"/>
    </source>
</evidence>
<dbReference type="Pfam" id="PF04542">
    <property type="entry name" value="Sigma70_r2"/>
    <property type="match status" value="1"/>
</dbReference>
<dbReference type="InterPro" id="IPR000943">
    <property type="entry name" value="RNA_pol_sigma70"/>
</dbReference>
<dbReference type="PRINTS" id="PR00046">
    <property type="entry name" value="SIGMA70FCT"/>
</dbReference>
<accession>A0A1T4PU92</accession>
<dbReference type="SUPFAM" id="SSF88946">
    <property type="entry name" value="Sigma2 domain of RNA polymerase sigma factors"/>
    <property type="match status" value="1"/>
</dbReference>
<evidence type="ECO:0000256" key="1">
    <source>
        <dbReference type="ARBA" id="ARBA00023015"/>
    </source>
</evidence>
<dbReference type="GO" id="GO:0016987">
    <property type="term" value="F:sigma factor activity"/>
    <property type="evidence" value="ECO:0007669"/>
    <property type="project" value="UniProtKB-KW"/>
</dbReference>
<dbReference type="InterPro" id="IPR007627">
    <property type="entry name" value="RNA_pol_sigma70_r2"/>
</dbReference>
<dbReference type="RefSeq" id="WP_025070229.1">
    <property type="nucleotide sequence ID" value="NZ_FUXK01000017.1"/>
</dbReference>
<dbReference type="PANTHER" id="PTHR30603">
    <property type="entry name" value="RNA POLYMERASE SIGMA FACTOR RPO"/>
    <property type="match status" value="1"/>
</dbReference>
<feature type="domain" description="RNA polymerase sigma-70 region 4" evidence="7">
    <location>
        <begin position="188"/>
        <end position="238"/>
    </location>
</feature>
<evidence type="ECO:0000259" key="6">
    <source>
        <dbReference type="Pfam" id="PF04542"/>
    </source>
</evidence>
<dbReference type="InterPro" id="IPR013324">
    <property type="entry name" value="RNA_pol_sigma_r3/r4-like"/>
</dbReference>
<keyword evidence="2" id="KW-0731">Sigma factor</keyword>
<dbReference type="GO" id="GO:0006352">
    <property type="term" value="P:DNA-templated transcription initiation"/>
    <property type="evidence" value="ECO:0007669"/>
    <property type="project" value="InterPro"/>
</dbReference>
<evidence type="ECO:0000259" key="7">
    <source>
        <dbReference type="Pfam" id="PF04545"/>
    </source>
</evidence>
<dbReference type="CDD" id="cd06171">
    <property type="entry name" value="Sigma70_r4"/>
    <property type="match status" value="1"/>
</dbReference>
<dbReference type="InterPro" id="IPR036388">
    <property type="entry name" value="WH-like_DNA-bd_sf"/>
</dbReference>
<evidence type="ECO:0000256" key="3">
    <source>
        <dbReference type="ARBA" id="ARBA00023125"/>
    </source>
</evidence>
<organism evidence="8 9">
    <name type="scientific">Segatella oulorum</name>
    <dbReference type="NCBI Taxonomy" id="28136"/>
    <lineage>
        <taxon>Bacteria</taxon>
        <taxon>Pseudomonadati</taxon>
        <taxon>Bacteroidota</taxon>
        <taxon>Bacteroidia</taxon>
        <taxon>Bacteroidales</taxon>
        <taxon>Prevotellaceae</taxon>
        <taxon>Segatella</taxon>
    </lineage>
</organism>
<keyword evidence="4" id="KW-0804">Transcription</keyword>
<keyword evidence="1" id="KW-0805">Transcription regulation</keyword>
<protein>
    <submittedName>
        <fullName evidence="8">RNA polymerase primary sigma factor</fullName>
    </submittedName>
</protein>
<dbReference type="InterPro" id="IPR050239">
    <property type="entry name" value="Sigma-70_RNA_pol_init_factors"/>
</dbReference>
<dbReference type="Gene3D" id="1.10.10.10">
    <property type="entry name" value="Winged helix-like DNA-binding domain superfamily/Winged helix DNA-binding domain"/>
    <property type="match status" value="1"/>
</dbReference>
<reference evidence="8 9" key="1">
    <citation type="submission" date="2017-02" db="EMBL/GenBank/DDBJ databases">
        <authorList>
            <person name="Peterson S.W."/>
        </authorList>
    </citation>
    <scope>NUCLEOTIDE SEQUENCE [LARGE SCALE GENOMIC DNA]</scope>
    <source>
        <strain evidence="8 9">ATCC 43324</strain>
    </source>
</reference>
<feature type="domain" description="RNA polymerase sigma-70 region 2" evidence="6">
    <location>
        <begin position="57"/>
        <end position="121"/>
    </location>
</feature>
<feature type="domain" description="RNA polymerase sigma-70 region 1.2" evidence="5">
    <location>
        <begin position="17"/>
        <end position="48"/>
    </location>
</feature>
<dbReference type="PIRSF" id="PIRSF000770">
    <property type="entry name" value="RNA_pol_sigma-SigE/K"/>
    <property type="match status" value="1"/>
</dbReference>
<gene>
    <name evidence="8" type="ORF">SAMN02745202_01549</name>
</gene>
<dbReference type="SUPFAM" id="SSF88659">
    <property type="entry name" value="Sigma3 and sigma4 domains of RNA polymerase sigma factors"/>
    <property type="match status" value="1"/>
</dbReference>
<name>A0A1T4PU92_9BACT</name>
<dbReference type="eggNOG" id="COG0568">
    <property type="taxonomic scope" value="Bacteria"/>
</dbReference>
<dbReference type="InterPro" id="IPR009042">
    <property type="entry name" value="RNA_pol_sigma70_r1_2"/>
</dbReference>
<dbReference type="PANTHER" id="PTHR30603:SF47">
    <property type="entry name" value="RNA POLYMERASE SIGMA FACTOR SIGD, CHLOROPLASTIC"/>
    <property type="match status" value="1"/>
</dbReference>
<dbReference type="InterPro" id="IPR014284">
    <property type="entry name" value="RNA_pol_sigma-70_dom"/>
</dbReference>
<dbReference type="GO" id="GO:0003677">
    <property type="term" value="F:DNA binding"/>
    <property type="evidence" value="ECO:0007669"/>
    <property type="project" value="UniProtKB-KW"/>
</dbReference>
<evidence type="ECO:0000313" key="9">
    <source>
        <dbReference type="Proteomes" id="UP000190065"/>
    </source>
</evidence>